<feature type="signal peptide" evidence="2">
    <location>
        <begin position="1"/>
        <end position="21"/>
    </location>
</feature>
<dbReference type="AlphaFoldDB" id="A0A9P4IIY3"/>
<dbReference type="EMBL" id="ML978126">
    <property type="protein sequence ID" value="KAF2099001.1"/>
    <property type="molecule type" value="Genomic_DNA"/>
</dbReference>
<gene>
    <name evidence="3" type="ORF">NA57DRAFT_56631</name>
</gene>
<evidence type="ECO:0000256" key="2">
    <source>
        <dbReference type="SAM" id="SignalP"/>
    </source>
</evidence>
<name>A0A9P4IIY3_9PEZI</name>
<sequence>MQSFTILSISSFLLLTNFVLADVHGCPGVFHVEASDSSACCVGGTLAPVVVSSCPGWPQCTGPATTSQEHKPLSCATDIPFTASDYSQQVASASSSLKASGTQIRTTITGAGDASAGSTATGAASSTGGSSDSSATSTESSAAAASTNAAYMVAGSAGALGAAVAAAIGML</sequence>
<reference evidence="3" key="1">
    <citation type="journal article" date="2020" name="Stud. Mycol.">
        <title>101 Dothideomycetes genomes: a test case for predicting lifestyles and emergence of pathogens.</title>
        <authorList>
            <person name="Haridas S."/>
            <person name="Albert R."/>
            <person name="Binder M."/>
            <person name="Bloem J."/>
            <person name="Labutti K."/>
            <person name="Salamov A."/>
            <person name="Andreopoulos B."/>
            <person name="Baker S."/>
            <person name="Barry K."/>
            <person name="Bills G."/>
            <person name="Bluhm B."/>
            <person name="Cannon C."/>
            <person name="Castanera R."/>
            <person name="Culley D."/>
            <person name="Daum C."/>
            <person name="Ezra D."/>
            <person name="Gonzalez J."/>
            <person name="Henrissat B."/>
            <person name="Kuo A."/>
            <person name="Liang C."/>
            <person name="Lipzen A."/>
            <person name="Lutzoni F."/>
            <person name="Magnuson J."/>
            <person name="Mondo S."/>
            <person name="Nolan M."/>
            <person name="Ohm R."/>
            <person name="Pangilinan J."/>
            <person name="Park H.-J."/>
            <person name="Ramirez L."/>
            <person name="Alfaro M."/>
            <person name="Sun H."/>
            <person name="Tritt A."/>
            <person name="Yoshinaga Y."/>
            <person name="Zwiers L.-H."/>
            <person name="Turgeon B."/>
            <person name="Goodwin S."/>
            <person name="Spatafora J."/>
            <person name="Crous P."/>
            <person name="Grigoriev I."/>
        </authorList>
    </citation>
    <scope>NUCLEOTIDE SEQUENCE</scope>
    <source>
        <strain evidence="3">CBS 133067</strain>
    </source>
</reference>
<feature type="region of interest" description="Disordered" evidence="1">
    <location>
        <begin position="110"/>
        <end position="137"/>
    </location>
</feature>
<evidence type="ECO:0000256" key="1">
    <source>
        <dbReference type="SAM" id="MobiDB-lite"/>
    </source>
</evidence>
<protein>
    <submittedName>
        <fullName evidence="3">Uncharacterized protein</fullName>
    </submittedName>
</protein>
<accession>A0A9P4IIY3</accession>
<organism evidence="3 4">
    <name type="scientific">Rhizodiscina lignyota</name>
    <dbReference type="NCBI Taxonomy" id="1504668"/>
    <lineage>
        <taxon>Eukaryota</taxon>
        <taxon>Fungi</taxon>
        <taxon>Dikarya</taxon>
        <taxon>Ascomycota</taxon>
        <taxon>Pezizomycotina</taxon>
        <taxon>Dothideomycetes</taxon>
        <taxon>Pleosporomycetidae</taxon>
        <taxon>Aulographales</taxon>
        <taxon>Rhizodiscinaceae</taxon>
        <taxon>Rhizodiscina</taxon>
    </lineage>
</organism>
<keyword evidence="2" id="KW-0732">Signal</keyword>
<evidence type="ECO:0000313" key="4">
    <source>
        <dbReference type="Proteomes" id="UP000799772"/>
    </source>
</evidence>
<evidence type="ECO:0000313" key="3">
    <source>
        <dbReference type="EMBL" id="KAF2099001.1"/>
    </source>
</evidence>
<keyword evidence="4" id="KW-1185">Reference proteome</keyword>
<feature type="chain" id="PRO_5040423113" evidence="2">
    <location>
        <begin position="22"/>
        <end position="171"/>
    </location>
</feature>
<dbReference type="OrthoDB" id="3942759at2759"/>
<proteinExistence type="predicted"/>
<dbReference type="Proteomes" id="UP000799772">
    <property type="component" value="Unassembled WGS sequence"/>
</dbReference>
<comment type="caution">
    <text evidence="3">The sequence shown here is derived from an EMBL/GenBank/DDBJ whole genome shotgun (WGS) entry which is preliminary data.</text>
</comment>